<gene>
    <name evidence="1" type="ORF">CROQUDRAFT_80271</name>
</gene>
<dbReference type="GO" id="GO:0000447">
    <property type="term" value="P:endonucleolytic cleavage in ITS1 to separate SSU-rRNA from 5.8S rRNA and LSU-rRNA from tricistronic rRNA transcript (SSU-rRNA, 5.8S rRNA, LSU-rRNA)"/>
    <property type="evidence" value="ECO:0007669"/>
    <property type="project" value="TreeGrafter"/>
</dbReference>
<dbReference type="OrthoDB" id="63112at2759"/>
<sequence length="443" mass="51264">MSHHKKINKPTVPKSHLYITTSGQNINQQTKPWKTIERYPFTSQLDIIFPTKQVKPSRSSSEIIDNSSDNVIELLSNINSYQLSSNFDISLFLHPEVARNYLRSGSLVALSIPELPGDDVFGIDGFGKIHLRLNRSTYESLGIVGRPSKFGPSKQYYMVEIDMRLESMRNGKKQYDRIYNKLQKFPLNAFMSWLPPSTFMNHSFKKWKVMISWVNELGELDEFKLPKEFLDIINLKKCKTNIIKSEKPFKNLWSIEQKNEADLISLYDELGLSLMSNSNDNNNEISSKENQILLNSISIKGGLFNSFKILQTLNLIIKLLPNCAIFGHLNQCSPLSFLSKKQIMKKNHELEIHQEKKRKKKNGKGIIINPERGIEAGFTNWSLICFDNVKDKDSKNTNFDEKDEKIILKRSIDKLEETEEEEKVSKSKKWVFYEFVGHDDTHC</sequence>
<accession>A0A9P6NHA9</accession>
<evidence type="ECO:0000313" key="2">
    <source>
        <dbReference type="Proteomes" id="UP000886653"/>
    </source>
</evidence>
<dbReference type="GO" id="GO:0000172">
    <property type="term" value="C:ribonuclease MRP complex"/>
    <property type="evidence" value="ECO:0007669"/>
    <property type="project" value="TreeGrafter"/>
</dbReference>
<dbReference type="PANTHER" id="PTHR15396">
    <property type="entry name" value="RIBONUCLEASE P PROTEIN SUBUNIT P40"/>
    <property type="match status" value="1"/>
</dbReference>
<dbReference type="GO" id="GO:0000171">
    <property type="term" value="F:ribonuclease MRP activity"/>
    <property type="evidence" value="ECO:0007669"/>
    <property type="project" value="TreeGrafter"/>
</dbReference>
<keyword evidence="2" id="KW-1185">Reference proteome</keyword>
<dbReference type="AlphaFoldDB" id="A0A9P6NHA9"/>
<dbReference type="EMBL" id="MU167301">
    <property type="protein sequence ID" value="KAG0144182.1"/>
    <property type="molecule type" value="Genomic_DNA"/>
</dbReference>
<dbReference type="GO" id="GO:0030681">
    <property type="term" value="C:multimeric ribonuclease P complex"/>
    <property type="evidence" value="ECO:0007669"/>
    <property type="project" value="TreeGrafter"/>
</dbReference>
<comment type="caution">
    <text evidence="1">The sequence shown here is derived from an EMBL/GenBank/DDBJ whole genome shotgun (WGS) entry which is preliminary data.</text>
</comment>
<dbReference type="GO" id="GO:0004526">
    <property type="term" value="F:ribonuclease P activity"/>
    <property type="evidence" value="ECO:0007669"/>
    <property type="project" value="TreeGrafter"/>
</dbReference>
<dbReference type="Proteomes" id="UP000886653">
    <property type="component" value="Unassembled WGS sequence"/>
</dbReference>
<organism evidence="1 2">
    <name type="scientific">Cronartium quercuum f. sp. fusiforme G11</name>
    <dbReference type="NCBI Taxonomy" id="708437"/>
    <lineage>
        <taxon>Eukaryota</taxon>
        <taxon>Fungi</taxon>
        <taxon>Dikarya</taxon>
        <taxon>Basidiomycota</taxon>
        <taxon>Pucciniomycotina</taxon>
        <taxon>Pucciniomycetes</taxon>
        <taxon>Pucciniales</taxon>
        <taxon>Coleosporiaceae</taxon>
        <taxon>Cronartium</taxon>
    </lineage>
</organism>
<dbReference type="GO" id="GO:0001682">
    <property type="term" value="P:tRNA 5'-leader removal"/>
    <property type="evidence" value="ECO:0007669"/>
    <property type="project" value="InterPro"/>
</dbReference>
<proteinExistence type="predicted"/>
<name>A0A9P6NHA9_9BASI</name>
<protein>
    <submittedName>
        <fullName evidence="1">Uncharacterized protein</fullName>
    </submittedName>
</protein>
<dbReference type="PANTHER" id="PTHR15396:SF1">
    <property type="entry name" value="RIBONUCLEASE P PROTEIN SUBUNIT P40"/>
    <property type="match status" value="1"/>
</dbReference>
<evidence type="ECO:0000313" key="1">
    <source>
        <dbReference type="EMBL" id="KAG0144182.1"/>
    </source>
</evidence>
<reference evidence="1" key="1">
    <citation type="submission" date="2013-11" db="EMBL/GenBank/DDBJ databases">
        <title>Genome sequence of the fusiform rust pathogen reveals effectors for host alternation and coevolution with pine.</title>
        <authorList>
            <consortium name="DOE Joint Genome Institute"/>
            <person name="Smith K."/>
            <person name="Pendleton A."/>
            <person name="Kubisiak T."/>
            <person name="Anderson C."/>
            <person name="Salamov A."/>
            <person name="Aerts A."/>
            <person name="Riley R."/>
            <person name="Clum A."/>
            <person name="Lindquist E."/>
            <person name="Ence D."/>
            <person name="Campbell M."/>
            <person name="Kronenberg Z."/>
            <person name="Feau N."/>
            <person name="Dhillon B."/>
            <person name="Hamelin R."/>
            <person name="Burleigh J."/>
            <person name="Smith J."/>
            <person name="Yandell M."/>
            <person name="Nelson C."/>
            <person name="Grigoriev I."/>
            <person name="Davis J."/>
        </authorList>
    </citation>
    <scope>NUCLEOTIDE SEQUENCE</scope>
    <source>
        <strain evidence="1">G11</strain>
    </source>
</reference>
<dbReference type="Pfam" id="PF08584">
    <property type="entry name" value="Ribonuc_P_40"/>
    <property type="match status" value="1"/>
</dbReference>
<dbReference type="InterPro" id="IPR013893">
    <property type="entry name" value="RNase_P_Rpp40"/>
</dbReference>